<dbReference type="InterPro" id="IPR020806">
    <property type="entry name" value="PKS_PP-bd"/>
</dbReference>
<dbReference type="InterPro" id="IPR001242">
    <property type="entry name" value="Condensation_dom"/>
</dbReference>
<dbReference type="PANTHER" id="PTHR45527:SF3">
    <property type="entry name" value="SIDEROPHORE SYNTHETASE (EUROFUNG)"/>
    <property type="match status" value="1"/>
</dbReference>
<dbReference type="FunFam" id="1.10.1200.10:FF:000005">
    <property type="entry name" value="Nonribosomal peptide synthetase 1"/>
    <property type="match status" value="4"/>
</dbReference>
<dbReference type="InterPro" id="IPR006162">
    <property type="entry name" value="Ppantetheine_attach_site"/>
</dbReference>
<dbReference type="SUPFAM" id="SSF47336">
    <property type="entry name" value="ACP-like"/>
    <property type="match status" value="6"/>
</dbReference>
<proteinExistence type="inferred from homology"/>
<dbReference type="InterPro" id="IPR009081">
    <property type="entry name" value="PP-bd_ACP"/>
</dbReference>
<reference evidence="6 7" key="1">
    <citation type="submission" date="2017-02" db="EMBL/GenBank/DDBJ databases">
        <title>Genomes of Trichoderma spp. with biocontrol activity.</title>
        <authorList>
            <person name="Gardiner D."/>
            <person name="Kazan K."/>
            <person name="Vos C."/>
            <person name="Harvey P."/>
        </authorList>
    </citation>
    <scope>NUCLEOTIDE SEQUENCE [LARGE SCALE GENOMIC DNA]</scope>
    <source>
        <strain evidence="6 7">A5MH</strain>
    </source>
</reference>
<dbReference type="GO" id="GO:0016874">
    <property type="term" value="F:ligase activity"/>
    <property type="evidence" value="ECO:0007669"/>
    <property type="project" value="UniProtKB-KW"/>
</dbReference>
<dbReference type="GO" id="GO:0031177">
    <property type="term" value="F:phosphopantetheine binding"/>
    <property type="evidence" value="ECO:0007669"/>
    <property type="project" value="InterPro"/>
</dbReference>
<dbReference type="CDD" id="cd05918">
    <property type="entry name" value="A_NRPS_SidN3_like"/>
    <property type="match status" value="5"/>
</dbReference>
<dbReference type="CDD" id="cd19545">
    <property type="entry name" value="FUM14_C_NRPS-like"/>
    <property type="match status" value="5"/>
</dbReference>
<evidence type="ECO:0000259" key="5">
    <source>
        <dbReference type="PROSITE" id="PS50075"/>
    </source>
</evidence>
<dbReference type="EMBL" id="MTYH01000099">
    <property type="protein sequence ID" value="PNP38749.1"/>
    <property type="molecule type" value="Genomic_DNA"/>
</dbReference>
<dbReference type="Gene3D" id="3.30.559.30">
    <property type="entry name" value="Nonribosomal peptide synthetase, condensation domain"/>
    <property type="match status" value="6"/>
</dbReference>
<keyword evidence="3" id="KW-0436">Ligase</keyword>
<dbReference type="InterPro" id="IPR025110">
    <property type="entry name" value="AMP-bd_C"/>
</dbReference>
<evidence type="ECO:0000256" key="1">
    <source>
        <dbReference type="ARBA" id="ARBA00022450"/>
    </source>
</evidence>
<dbReference type="GO" id="GO:0043041">
    <property type="term" value="P:amino acid activation for nonribosomal peptide biosynthetic process"/>
    <property type="evidence" value="ECO:0007669"/>
    <property type="project" value="TreeGrafter"/>
</dbReference>
<dbReference type="PROSITE" id="PS00455">
    <property type="entry name" value="AMP_BINDING"/>
    <property type="match status" value="4"/>
</dbReference>
<dbReference type="SMART" id="SM00823">
    <property type="entry name" value="PKS_PP"/>
    <property type="match status" value="3"/>
</dbReference>
<dbReference type="PROSITE" id="PS50075">
    <property type="entry name" value="CARRIER"/>
    <property type="match status" value="6"/>
</dbReference>
<dbReference type="InterPro" id="IPR010071">
    <property type="entry name" value="AA_adenyl_dom"/>
</dbReference>
<feature type="domain" description="Carrier" evidence="5">
    <location>
        <begin position="313"/>
        <end position="389"/>
    </location>
</feature>
<evidence type="ECO:0000256" key="4">
    <source>
        <dbReference type="ARBA" id="ARBA00029454"/>
    </source>
</evidence>
<sequence length="6215" mass="685348">MRNDPAACIQRYRVNFAHLTPSLTHIVSSEALSQLDILVTSGEVLTASHAEKISLPKKIINAYGPAECTPHATASVIHKDEKLHPPIGRGHGACTWVVDLTDESRLVPIGEEGELWLEGPLVGDGYLNDEEKTSSVFVIDPTWLMSGLPSKAGRHGRLYKTGDIVRQNEDGTFMFIRRKDAQVKINGQRVELGEVEYHVRRLLRGSSQVVAEVIKPQNSSIAVLAIFICIDEFESKDKDALKASVATLTHGVDGLLAQVVPSYMIPSAYIPIKDIPMTATGKTDRKVLHEIGSSFTTVELAALHPTRQTEFQAPRTEAEEKMQGWWATVLGIEASKISLDDNFLHIGGDSIQAMKLVGIARQEGLVLTVADIFKQPRLLDLARLMKNLDHDSASASSSVAPFSLLGNGINLQDARQQVASLCGLDVAQIQDIIPCTPLQEGLLAMTVKRPGDYISERQFTLRPGLVISRFKKACEDAVANLPILRTRVFDLPGIGLVQAILNEAISWESTDNDDSNAPSRSMALGDKLSRFYLSVDRGLGTVFKWRMHHALYDGWSMPLMLDAIEKAYQGQEVETVPFQRFIHYIQNIDKNAAFDHWSKYYQLSQATVFPATPSPAYTPSVDEIIEHRFTNISWTKTDITAATAIRTSWAMLQGAYTGSSDVAFGATVTGRQAAVLGIEKMAAPAIATVPVRVVWESNQTLNELLRLVQQQSIDGIPYEQMGLREIRKVSQDAEYGCNFQTLLVVQPPGLVTDQSEIFELISEHTGALNGFNTYALQLICTLLEDGLHLSIGFDSSIISRAESERIIKQFEHLVRVVCDAEMRTKKLHEVDILSQNDLQDIWNWNARVPETVDGLIHKSIEKMAIQQPNSTAILAWDGVLTYAELDSIASRFALHLAKKGVHANVLVPLCFEKSMWTAVAMLSVMKAGAASLLLDINQPEERLRTIIRQVGPRIILSSTDNAALATRLSDTPVEVEVIDKAALDRLTVDSRIVSQEGMADIMASQSPLDLLYVVFTSGSTGAPKGVKISHQNFSSAVKHQQTELGFTSSSQVLDFASYAFDMAWSNFIFTLCTGGCLCIGSQSEMRDDLAGCLQRYQITFVQLTPSLARTIDSSILSHLDVLLLAGEGLSMTDVDHASVAKMLLNAYGPAECSVCGTASNLKFHTSGPPPIGRGIGQCTWVVDPEDETKLVPIGVEGELWLEGPLVGQGYFYNEEQTVAAFIQDPAWLLKGWRDTPGRTGRLYKTGDLVRYTADGALVFTGRKDSQVKIRGQRIELGEVEYHIAKLLPSEYGSIQIKAEVVVPLDGNGEIMVLFVCAPGAKEDITIVQQIKREVDQHLTEILPSYMIPSAFVLIAALPLTPTGKIDRKVLKKMGSEITLKTLLEFQRNSQVERKPPSTEAEEQMCNLWATVLGMKFEEISTDDSFLRIGGDSIQAMRLVGIARSSGLLFSVEDVFKQPRLSDLCKMAKLSSIADIDSSIDETVQPFSLLQSNVDVEAAIQLTASLCDIQPEQVQDIFPCSPLQEGLIAMTEKQSGQYILRNEFEVPKSIDPSTFRRAFEEMATNIPILRTRVVYLPGQGFVQVVVNEPAHWTKEYSDAKMGLGTRLSTLTVATKNNGTTTLTWSIHHALYDGWSFHLLLDTLERLLSQIERHAWPLPFQPFIRHIQNVDVAASRKYWQTHFQGCEAAAFPVCPSPSYVPRVDSILEHEIKNLAWPSNDITPSTVIRTAWSLLQATYTTVNDIVFGVTVAGRQAALTGIERVAGPTIATVPVRVILDTSLQVEEQLQRIQTQAAESTMYEHFGLQEIRKLGQEAELGCSFQALLVIQPAELNTPRNRILKAISSQAKNELKDQADVFSTYALELIFGLDDSGVSITLNFDSAVIGAERIQRIAEQFEHFLRLLCSEDMGQTTIGDLDVACKQDLQDIWAWNSAVPDAVELCIHDIIAETTTRQPFAPAICAWDGEMSYKELDELSTILSQRLIKLGVGRNVPVPLLFEKSMYMPLAMLSVMKAGGCCVAMDVNQPEERLRTIISQIKPTLILSSTQNESMASHLSGTAHIEVVSKSALEALHIEPAGTAAQSPALTARPSDLLYIVFTSGSTGIPKGAQISHQNFASAIKHQSHHLGFTPESRVLDFASYAFDMAWSNFLFTLCLGGCLCIGSYNEMQNDLAGCLQRYNISFTQLTPSLARTVDVDVLSALDTLILAGEGLQASDIERCAKVRNLINAYGPAECSVCATAANLRQNKSGLPIIGKGVGQCTWIVDPHDPSHLMPVGVEGELWLEGPLVGLGYLDDERTANAFVNDPPWLLNGVPGHSGRQGRLYKTGDLVRYNSDGSLIFVGRKDSQAKIRGQRLELGEVEVHIQRQLQEYRDLQVVAEIVTPRDGSNQILIAFLTVGTENEESEMVGEIAKLQGALGNTIPSYMIPSAFIPLRTFPMTTTGKTDRKKLREIGGNMTIEEIFAFGQQAQQQKREPRTPTEKKMQRLWSEILEVSSSQIGLDDSFLRIGDSIQAINLVRAAREESLSITVADIFKHPQLWELAQVATTVECADLVDQIMPFSLLNVGLSEDGIRNAVAALCGVESVQIQDVFPCTPLQEGLLALTEKAFGHYVSQNEYSLQPGTDIERFKRACETVFHAFPILRTRIVDLPGKGLVQVVIDEAIQWQTKEARSTGFGRRLTQFRLTVDEDSSVRFLWEIHHALYDGWTFPLLLNAISSAYEGKRQFSTTHFQAFIRHLQDIDRGAAHDFWQAQFKGIRSSSFPPRPSVQKPRVAAVIDRDIFNIHWPETDITASTAVRAAWALVQGSCTGSNDILFGTIALGRQLAVPGIEQIAGPTIATTPVRIVLDPSVQTIEKFLQEVQQQAIDSLPYEQIGLQEIRRVSQESEYACDFSTLLVIQPEGQSQLPTKLFETTSDDDAWLRNLSTYPLLIICGLQDQGVSIRFSFDSTVVGADRVQRIAEQFEHVLRLVCSEDQTQIRLDGIDFTTTQDLQDIWKWNGTVPETLDASKHPNSLAVDAWDGTLTYRELDHFSNQVAIQLVQAGIEPNMPVPLLFEKSVWMPVAILGVMKAGATSVAMDSSQPEERLKVIIRQVQPKVIVSSTLNAALASHLSETEMQVHVVCKETIELSRTTADSTEDLRALEDLGRSFHSLYIIFTSGSTGMPKGARVSHKSFASAMKHQMSVFGFNSTSRVIDFASYAFDMLWTNYLFTFYAGGCLCIRPKSELQNDLAGCLQKHRISYAFLTPSLARTIDPSVLSQLDVLAFGGEGLLLSDVTRCADVGKIVNIYGPSECTPCSTAAVITDRTITPQIGNGQGQCTWIVDPESGQKLVPIGVEGELWLEGPLVGQGYLDDRQTLATYEVDPVWLLRGAPRVSGRRGRLYKTGDLVRYDSDGTLIFCGRKDSQVKIRGQRVELSEVEHHARQHLPDNGEGVRVIAEIIVPKCSDNALLVMFICLPGFDMGVRTDEKLKSEISALAEPLQEQLSNKIPSYMIPSAFIPVPTMPMTGTGKTDRKALREMASKLTLEELAAMQPQRQKSYKEPQSASEMRLQALWSTVLGIDASSISADDSFLRIGGDSIQAMRLVAAAREQGLALTVTNIFEHPGLSDLAQMMKGEDEMITTDVAPFSLLSESINRPALMQQAASLCSVQATQIQDIFPCTPLQEGLLAMTEKHSGDYISQNVYNLEPEIDIERFKAACELVVDSFPILRTRIVDLPGEGIVQVVIDERVQWNLQQDHIGLGTKLNSFRICQEGTVTRFSWTIHHALYDGWSFAMMLDAIQKAYDGQDDFTAVPFQRYIQYIQEADRSEANHFWLSQFEGSRPAIFPQLLSLEYIPRADTFLGHDISSIIFPTTNVTASTAIKAAWALVQGSFTNSDDVVFGTTVTGRQIPIPGVEQIAAPLIATVPVRATLDPTIHVSRLLEDMQRQSVESIPYEHIGLQEIRKVSPEAQQGCDFQTLLVIQPSEIGQIPNTVFKPADMAERDSSQASAFSTYALELVCVLQQDGLALTLSFDSRIVQQQEAKRIVNQFEHMLRLVCASGQQELRLNEIQIASEQDIEDIWKWNAAIPSLNETCVHNLLAQTARKQPNAPAIHAWDGQLSYGELDLLSSRLAAHLMGKGVQPGVVVPLCFEKSVLMPVAMLAVMKLGAASVALDVNQPTNRLRSIVQQVQSSVILASATDKDVALELADQSTNVVIISTAFLADLMEADVSHSQRLEHVAIQPSDLLYAVFTSGSTGLPKGVLISHQNIASTLVEDVETLGFKPGGRVLDFAAYAFDMSWFNFLFTLYTGGCLCIGSQEEMHNDLAACIQKYNVSYVQLTPSLARSVDLQSLSNLNVLALAGEALSQNDAHYFSLLDNIQVVNIYGPAECTPCSTVSFITDGNKSEPPIGRGRGLRTWVVDQETGSRLAPIGSVGELWLEGPLVGHGYFNDQTGQASAAFVENPTWLVHGSRSIPGRRGRLYKTRDLVRYNSNGELVFVGRKDSQAKIRGQRVELAEVEHHVKELLPSNEDLLVIAEVVTPHNSTSQVLIAFIYLKSSNQHDPNFTATLANLDSRLADRIPSYMIPAAFVPLTTIPMTATGKTDRKALREMGNRLAIEDIVALHVSPQIDEAKIPLTTGERRLRRLWASVLNVDSTLIDANTSFLRIGDSIQAMRLVAIAREQGMLLTVADIFKQPRLCDQAKQLKWNDKTVEEEVIAPFSLLKDGITTEFAQLHAASLCTVSSSQIEDVLPCTPLQEGLLAMTQKRSGNYIAHIEFILKPDVDIERFIQACEDVSAEMPILRTRVINLPRQGLVQTVVDEPIQWQNETISDAFSRSSTSDDMGLGTRLNRFGLLRHEHGTLFSWTIHHALYDNFLVSMVLDAIDKAYRDEQRTQYVPFRRFISHIHDTNESAAIDFWKGHFNGSQAAVFPQLPLPGYAPSTDKVLYAAISNVTWPDTDVTPATIIRTAWALLQKLYTSSNDVVFGCTVTGRQAAIPGAEHIAGPTVATVPVRILFPEESDTTVEELQAQIQQRSIQSIPFEQMGLQNIRKISEDAEHGCDFQTLLVVQPATLDGQSSIFKPLETPQAQQDAGVSSTYALEVVCDINPHGLSVKLNYDSNVIDNGKIARMRDQFEHILTVLCEETHQKTLLRNLSFIPQSDLETVWNWNASVPETVRVCIHDMISDVAHKQPYAPAICAWDGELTYMELESLAYSLSLRLTAMGIGPTVIVPLCFEKSMWTAVTAYAVWKTGAACFLVDTNQPEDRLQSILQQIRPKAILASAANKALAYRLQEAAAGAQLLDVTRFFDDVLKNGFPTNDLQLPQSVTKAKPTDLLYVVFTSGSTGTPKGATVSHQNFASAIHHQTERLGFSPTSRVLDFASYAFDMSWSCILFALCNGGCLCVGSQTEMRNDLAGCLRRYQISHISLTPSVARTVDPTSMSGLKVLLLAGEAMSPSDVSRFKGISKLLNAYGPSECSICATAANVGQVSLGSAVSIGKGVGQRTWVVDPGNGNYLVPIGVEGELWLEGPLVGQGYLNDEERTSAAFVQDPSWLLQGIPELGISGRRGRLYKTGDIVRYQMDGTLTFVGRKDSQAKIHGQRLELGEVEHHVQQLLPQDQDVQVVAEIINPRGGSAILAMFISMPEIDQLQARVAEIASQIRQRLVKIVPAYMIPSAFIPIAAIPKTVTGKIDRKALKTIGGALTTEDLAALDPKRNQQQRLPVTAAEKQMQYLWASILDIDASNIYLDDSFYTVGGDSIQAMRLVVAAREQGLSLTITDILTSSSLSELIHLESSDEEDDQSLVDDTALLPFSLLGHGSSLSISSLLETIPKLLDPDIISFTDVYPVTTVQADFIEMAMRKTPLSCAAMYFDFPGDMTDVELVTACSILWDKFDILRAIFIQYEGAFFHVISDAIEVPVCIHPIERDLESSQLHPKILSQPLQLGKPFTMFHIQRSVQGPVRLTIRIAHAQYDGMSLGPLLTTLSALLSHQLPPSVPQFSQYIKHMQYLEEKSFPFWKSFLEKSQPLQMPMPRNLEHSTGKALRLSRTIPAPGRIDRTTSATVFIAACAHALAKFTHSTDLVFGLTVSGRSSLSAELKDVMGPCLNIVPIRAKVQQETLLRDVISQVQSQRHHSVAYEAAGSKNLLQDCTDWPPSLRRYNCIVQFQNIDENPALFSGSGPQLNIVAKPGLVQTNDIFIIAKPTKDHWSLEISGSDSYDLKQLREFLDGVCASILEI</sequence>
<feature type="domain" description="Carrier" evidence="5">
    <location>
        <begin position="4613"/>
        <end position="4688"/>
    </location>
</feature>
<dbReference type="SUPFAM" id="SSF56801">
    <property type="entry name" value="Acetyl-CoA synthetase-like"/>
    <property type="match status" value="6"/>
</dbReference>
<dbReference type="SUPFAM" id="SSF52777">
    <property type="entry name" value="CoA-dependent acyltransferases"/>
    <property type="match status" value="12"/>
</dbReference>
<evidence type="ECO:0000313" key="6">
    <source>
        <dbReference type="EMBL" id="PNP38749.1"/>
    </source>
</evidence>
<dbReference type="SMART" id="SM01294">
    <property type="entry name" value="PKS_PP_betabranch"/>
    <property type="match status" value="1"/>
</dbReference>
<organism evidence="6 7">
    <name type="scientific">Trichoderma gamsii</name>
    <dbReference type="NCBI Taxonomy" id="398673"/>
    <lineage>
        <taxon>Eukaryota</taxon>
        <taxon>Fungi</taxon>
        <taxon>Dikarya</taxon>
        <taxon>Ascomycota</taxon>
        <taxon>Pezizomycotina</taxon>
        <taxon>Sordariomycetes</taxon>
        <taxon>Hypocreomycetidae</taxon>
        <taxon>Hypocreales</taxon>
        <taxon>Hypocreaceae</taxon>
        <taxon>Trichoderma</taxon>
    </lineage>
</organism>
<dbReference type="Gene3D" id="3.30.300.30">
    <property type="match status" value="6"/>
</dbReference>
<accession>A0A2K0SZR2</accession>
<feature type="domain" description="Carrier" evidence="5">
    <location>
        <begin position="1395"/>
        <end position="1471"/>
    </location>
</feature>
<gene>
    <name evidence="6" type="ORF">TGAMA5MH_09314</name>
</gene>
<comment type="similarity">
    <text evidence="4">Belongs to the NRP synthetase family.</text>
</comment>
<dbReference type="Pfam" id="PF13193">
    <property type="entry name" value="AMP-binding_C"/>
    <property type="match status" value="1"/>
</dbReference>
<dbReference type="Pfam" id="PF00550">
    <property type="entry name" value="PP-binding"/>
    <property type="match status" value="6"/>
</dbReference>
<dbReference type="Proteomes" id="UP000236546">
    <property type="component" value="Unassembled WGS sequence"/>
</dbReference>
<dbReference type="Pfam" id="PF00668">
    <property type="entry name" value="Condensation"/>
    <property type="match status" value="6"/>
</dbReference>
<evidence type="ECO:0000313" key="7">
    <source>
        <dbReference type="Proteomes" id="UP000236546"/>
    </source>
</evidence>
<keyword evidence="2" id="KW-0597">Phosphoprotein</keyword>
<feature type="domain" description="Carrier" evidence="5">
    <location>
        <begin position="2473"/>
        <end position="2548"/>
    </location>
</feature>
<dbReference type="InterPro" id="IPR000873">
    <property type="entry name" value="AMP-dep_synth/lig_dom"/>
</dbReference>
<evidence type="ECO:0000256" key="2">
    <source>
        <dbReference type="ARBA" id="ARBA00022553"/>
    </source>
</evidence>
<dbReference type="InterPro" id="IPR045851">
    <property type="entry name" value="AMP-bd_C_sf"/>
</dbReference>
<feature type="domain" description="Carrier" evidence="5">
    <location>
        <begin position="3539"/>
        <end position="3615"/>
    </location>
</feature>
<dbReference type="InterPro" id="IPR036736">
    <property type="entry name" value="ACP-like_sf"/>
</dbReference>
<dbReference type="OrthoDB" id="416786at2759"/>
<dbReference type="InterPro" id="IPR042099">
    <property type="entry name" value="ANL_N_sf"/>
</dbReference>
<dbReference type="FunFam" id="3.30.559.30:FF:000003">
    <property type="entry name" value="Nonribosomal peptide synthase SidD"/>
    <property type="match status" value="5"/>
</dbReference>
<dbReference type="InterPro" id="IPR020845">
    <property type="entry name" value="AMP-binding_CS"/>
</dbReference>
<name>A0A2K0SZR2_9HYPO</name>
<dbReference type="Gene3D" id="3.40.50.12780">
    <property type="entry name" value="N-terminal domain of ligase-like"/>
    <property type="match status" value="6"/>
</dbReference>
<keyword evidence="1" id="KW-0596">Phosphopantetheine</keyword>
<dbReference type="NCBIfam" id="TIGR01733">
    <property type="entry name" value="AA-adenyl-dom"/>
    <property type="match status" value="5"/>
</dbReference>
<dbReference type="NCBIfam" id="NF003417">
    <property type="entry name" value="PRK04813.1"/>
    <property type="match status" value="6"/>
</dbReference>
<dbReference type="Pfam" id="PF00501">
    <property type="entry name" value="AMP-binding"/>
    <property type="match status" value="6"/>
</dbReference>
<evidence type="ECO:0000256" key="3">
    <source>
        <dbReference type="ARBA" id="ARBA00022598"/>
    </source>
</evidence>
<feature type="domain" description="Carrier" evidence="5">
    <location>
        <begin position="5700"/>
        <end position="5776"/>
    </location>
</feature>
<dbReference type="Gene3D" id="1.10.1200.10">
    <property type="entry name" value="ACP-like"/>
    <property type="match status" value="6"/>
</dbReference>
<dbReference type="PANTHER" id="PTHR45527">
    <property type="entry name" value="NONRIBOSOMAL PEPTIDE SYNTHETASE"/>
    <property type="match status" value="1"/>
</dbReference>
<dbReference type="GO" id="GO:0044550">
    <property type="term" value="P:secondary metabolite biosynthetic process"/>
    <property type="evidence" value="ECO:0007669"/>
    <property type="project" value="TreeGrafter"/>
</dbReference>
<comment type="caution">
    <text evidence="6">The sequence shown here is derived from an EMBL/GenBank/DDBJ whole genome shotgun (WGS) entry which is preliminary data.</text>
</comment>
<dbReference type="PROSITE" id="PS00012">
    <property type="entry name" value="PHOSPHOPANTETHEINE"/>
    <property type="match status" value="4"/>
</dbReference>
<dbReference type="InterPro" id="IPR023213">
    <property type="entry name" value="CAT-like_dom_sf"/>
</dbReference>
<dbReference type="FunFam" id="3.30.300.30:FF:000015">
    <property type="entry name" value="Nonribosomal peptide synthase SidD"/>
    <property type="match status" value="6"/>
</dbReference>
<protein>
    <recommendedName>
        <fullName evidence="5">Carrier domain-containing protein</fullName>
    </recommendedName>
</protein>
<dbReference type="Gene3D" id="3.30.559.10">
    <property type="entry name" value="Chloramphenicol acetyltransferase-like domain"/>
    <property type="match status" value="6"/>
</dbReference>
<dbReference type="GO" id="GO:0005737">
    <property type="term" value="C:cytoplasm"/>
    <property type="evidence" value="ECO:0007669"/>
    <property type="project" value="TreeGrafter"/>
</dbReference>